<dbReference type="PROSITE" id="PS50297">
    <property type="entry name" value="ANK_REP_REGION"/>
    <property type="match status" value="2"/>
</dbReference>
<dbReference type="InterPro" id="IPR036770">
    <property type="entry name" value="Ankyrin_rpt-contain_sf"/>
</dbReference>
<accession>A0A9W7AW37</accession>
<keyword evidence="1" id="KW-0677">Repeat</keyword>
<feature type="compositionally biased region" description="Basic and acidic residues" evidence="5">
    <location>
        <begin position="1"/>
        <end position="11"/>
    </location>
</feature>
<organism evidence="6 7">
    <name type="scientific">Triparma laevis f. inornata</name>
    <dbReference type="NCBI Taxonomy" id="1714386"/>
    <lineage>
        <taxon>Eukaryota</taxon>
        <taxon>Sar</taxon>
        <taxon>Stramenopiles</taxon>
        <taxon>Ochrophyta</taxon>
        <taxon>Bolidophyceae</taxon>
        <taxon>Parmales</taxon>
        <taxon>Triparmaceae</taxon>
        <taxon>Triparma</taxon>
    </lineage>
</organism>
<feature type="compositionally biased region" description="Basic and acidic residues" evidence="5">
    <location>
        <begin position="178"/>
        <end position="208"/>
    </location>
</feature>
<dbReference type="AlphaFoldDB" id="A0A9W7AW37"/>
<dbReference type="SUPFAM" id="SSF48403">
    <property type="entry name" value="Ankyrin repeat"/>
    <property type="match status" value="1"/>
</dbReference>
<evidence type="ECO:0000313" key="7">
    <source>
        <dbReference type="Proteomes" id="UP001162640"/>
    </source>
</evidence>
<evidence type="ECO:0000256" key="4">
    <source>
        <dbReference type="SAM" id="Coils"/>
    </source>
</evidence>
<dbReference type="InterPro" id="IPR002110">
    <property type="entry name" value="Ankyrin_rpt"/>
</dbReference>
<dbReference type="InterPro" id="IPR050889">
    <property type="entry name" value="Dendritic_Spine_Reg/Scaffold"/>
</dbReference>
<feature type="compositionally biased region" description="Basic and acidic residues" evidence="5">
    <location>
        <begin position="243"/>
        <end position="257"/>
    </location>
</feature>
<dbReference type="PANTHER" id="PTHR24166">
    <property type="entry name" value="ROLLING PEBBLES, ISOFORM B"/>
    <property type="match status" value="1"/>
</dbReference>
<feature type="repeat" description="ANK" evidence="3">
    <location>
        <begin position="502"/>
        <end position="534"/>
    </location>
</feature>
<sequence>MSDIESDHESENDSGSDSDGSSDISVTEKKVLTEVFQEDSVALNLAAEEESHLRREADARIKDLGVTDPMLLEASNLFEKVKIEKLNDHGKPWKAPPPVTFSTEYWREWQKKVKVDKASYDPAEKERRHRLAEREHRKNRPKVRAPLPKKVSRHGVQARRSIDFAPQEYFVTSKNNPRKLEDKKKDEKKELKEVERMMRLWGKERGEEYSEEESEEEENDDEANGDDDDKDHNKSIQQLKMEITAERRKREELERKEKEKKKAPKKIKVPDRTPAFSTGTRQDWAKINSVDLKPTVQSTPATHYDVELAEKSMTLKRVSNVHIVGRVDKSYEARTRETPGPIYNAKLGATSTKPAGRSIEFTRGPRNFGAGCSYEEHVLYGQCLDGKCSQRSPWEKFNTKKIKYWRKKGARIKGEEKKGNEKTAVHFAVIYTDLKLVDKLLMDGIDVDAVDEDGKTALHLACEKGLTRITERILNNADHPQILKIGFVSKRINPLIDVCDKNGQTPLHLAAIGSHRKCCELLIDAGSDPDILNKKKQTALDVSGTQALFQQLEYYSEMSKERARTSSLVMRKSRQERRVVEWKREKERKEWKKASAKNRMMTMEMEGLNEKGRTMLKMEEKAKEAM</sequence>
<feature type="compositionally biased region" description="Basic and acidic residues" evidence="5">
    <location>
        <begin position="117"/>
        <end position="136"/>
    </location>
</feature>
<feature type="region of interest" description="Disordered" evidence="5">
    <location>
        <begin position="1"/>
        <end position="26"/>
    </location>
</feature>
<evidence type="ECO:0000256" key="1">
    <source>
        <dbReference type="ARBA" id="ARBA00022737"/>
    </source>
</evidence>
<dbReference type="Gene3D" id="1.25.40.20">
    <property type="entry name" value="Ankyrin repeat-containing domain"/>
    <property type="match status" value="2"/>
</dbReference>
<name>A0A9W7AW37_9STRA</name>
<keyword evidence="2 3" id="KW-0040">ANK repeat</keyword>
<evidence type="ECO:0000313" key="6">
    <source>
        <dbReference type="EMBL" id="GMH80076.1"/>
    </source>
</evidence>
<dbReference type="Proteomes" id="UP001162640">
    <property type="component" value="Unassembled WGS sequence"/>
</dbReference>
<keyword evidence="4" id="KW-0175">Coiled coil</keyword>
<evidence type="ECO:0000256" key="3">
    <source>
        <dbReference type="PROSITE-ProRule" id="PRU00023"/>
    </source>
</evidence>
<feature type="region of interest" description="Disordered" evidence="5">
    <location>
        <begin position="117"/>
        <end position="278"/>
    </location>
</feature>
<feature type="compositionally biased region" description="Acidic residues" evidence="5">
    <location>
        <begin position="209"/>
        <end position="229"/>
    </location>
</feature>
<dbReference type="Pfam" id="PF12796">
    <property type="entry name" value="Ank_2"/>
    <property type="match status" value="1"/>
</dbReference>
<comment type="caution">
    <text evidence="6">The sequence shown here is derived from an EMBL/GenBank/DDBJ whole genome shotgun (WGS) entry which is preliminary data.</text>
</comment>
<dbReference type="SMART" id="SM00248">
    <property type="entry name" value="ANK"/>
    <property type="match status" value="3"/>
</dbReference>
<feature type="repeat" description="ANK" evidence="3">
    <location>
        <begin position="420"/>
        <end position="452"/>
    </location>
</feature>
<dbReference type="Pfam" id="PF00023">
    <property type="entry name" value="Ank"/>
    <property type="match status" value="1"/>
</dbReference>
<dbReference type="PANTHER" id="PTHR24166:SF48">
    <property type="entry name" value="PROTEIN VAPYRIN"/>
    <property type="match status" value="1"/>
</dbReference>
<reference evidence="7" key="1">
    <citation type="journal article" date="2023" name="Commun. Biol.">
        <title>Genome analysis of Parmales, the sister group of diatoms, reveals the evolutionary specialization of diatoms from phago-mixotrophs to photoautotrophs.</title>
        <authorList>
            <person name="Ban H."/>
            <person name="Sato S."/>
            <person name="Yoshikawa S."/>
            <person name="Yamada K."/>
            <person name="Nakamura Y."/>
            <person name="Ichinomiya M."/>
            <person name="Sato N."/>
            <person name="Blanc-Mathieu R."/>
            <person name="Endo H."/>
            <person name="Kuwata A."/>
            <person name="Ogata H."/>
        </authorList>
    </citation>
    <scope>NUCLEOTIDE SEQUENCE [LARGE SCALE GENOMIC DNA]</scope>
</reference>
<proteinExistence type="predicted"/>
<evidence type="ECO:0000256" key="2">
    <source>
        <dbReference type="ARBA" id="ARBA00023043"/>
    </source>
</evidence>
<protein>
    <submittedName>
        <fullName evidence="6">Uncharacterized protein</fullName>
    </submittedName>
</protein>
<dbReference type="PROSITE" id="PS50088">
    <property type="entry name" value="ANK_REPEAT"/>
    <property type="match status" value="2"/>
</dbReference>
<feature type="compositionally biased region" description="Basic residues" evidence="5">
    <location>
        <begin position="258"/>
        <end position="267"/>
    </location>
</feature>
<gene>
    <name evidence="6" type="ORF">TL16_g08392</name>
</gene>
<evidence type="ECO:0000256" key="5">
    <source>
        <dbReference type="SAM" id="MobiDB-lite"/>
    </source>
</evidence>
<dbReference type="EMBL" id="BLQM01000276">
    <property type="protein sequence ID" value="GMH80076.1"/>
    <property type="molecule type" value="Genomic_DNA"/>
</dbReference>
<feature type="coiled-coil region" evidence="4">
    <location>
        <begin position="572"/>
        <end position="599"/>
    </location>
</feature>